<name>A0A7W6EPC1_9BACT</name>
<organism evidence="2 3">
    <name type="scientific">Runella defluvii</name>
    <dbReference type="NCBI Taxonomy" id="370973"/>
    <lineage>
        <taxon>Bacteria</taxon>
        <taxon>Pseudomonadati</taxon>
        <taxon>Bacteroidota</taxon>
        <taxon>Cytophagia</taxon>
        <taxon>Cytophagales</taxon>
        <taxon>Spirosomataceae</taxon>
        <taxon>Runella</taxon>
    </lineage>
</organism>
<evidence type="ECO:0000313" key="3">
    <source>
        <dbReference type="Proteomes" id="UP000541352"/>
    </source>
</evidence>
<dbReference type="AlphaFoldDB" id="A0A7W6EPC1"/>
<sequence>MTTFVASYQSEWLKTKRSLAAWLVVLGGFFIPFILFWARVLYPDKLRKEVVSPTYWEGILGQSWQFMAIFMLPMGLVLATSLLTQMEFRNNTWKQLHTTPQSYTTIFLAKLGVLLTMLFQFFVLFNLGMYLSGILPPLVRGISLPKQAFPWEVYLKTSSHFWINCLPIVGFQYLVSLQFRNFLVPLGAGIGLLLASLIGLEWEHGHWLPYSYCPYYFFSLRGAKLGTLAVDVFFKWALGYFVGFTLLSYFFYVLKKDKS</sequence>
<protein>
    <recommendedName>
        <fullName evidence="4">ABC transporter permease</fullName>
    </recommendedName>
</protein>
<feature type="transmembrane region" description="Helical" evidence="1">
    <location>
        <begin position="62"/>
        <end position="84"/>
    </location>
</feature>
<gene>
    <name evidence="2" type="ORF">FHS57_001429</name>
</gene>
<keyword evidence="1" id="KW-1133">Transmembrane helix</keyword>
<feature type="transmembrane region" description="Helical" evidence="1">
    <location>
        <begin position="153"/>
        <end position="175"/>
    </location>
</feature>
<dbReference type="Pfam" id="PF12730">
    <property type="entry name" value="ABC2_membrane_4"/>
    <property type="match status" value="1"/>
</dbReference>
<comment type="caution">
    <text evidence="2">The sequence shown here is derived from an EMBL/GenBank/DDBJ whole genome shotgun (WGS) entry which is preliminary data.</text>
</comment>
<dbReference type="CDD" id="cd21809">
    <property type="entry name" value="ABC-2_lan_permease-like"/>
    <property type="match status" value="1"/>
</dbReference>
<accession>A0A7W6EPC1</accession>
<dbReference type="Proteomes" id="UP000541352">
    <property type="component" value="Unassembled WGS sequence"/>
</dbReference>
<evidence type="ECO:0008006" key="4">
    <source>
        <dbReference type="Google" id="ProtNLM"/>
    </source>
</evidence>
<feature type="transmembrane region" description="Helical" evidence="1">
    <location>
        <begin position="182"/>
        <end position="200"/>
    </location>
</feature>
<proteinExistence type="predicted"/>
<dbReference type="PANTHER" id="PTHR37305">
    <property type="entry name" value="INTEGRAL MEMBRANE PROTEIN-RELATED"/>
    <property type="match status" value="1"/>
</dbReference>
<evidence type="ECO:0000313" key="2">
    <source>
        <dbReference type="EMBL" id="MBB3837435.1"/>
    </source>
</evidence>
<feature type="transmembrane region" description="Helical" evidence="1">
    <location>
        <begin position="105"/>
        <end position="133"/>
    </location>
</feature>
<dbReference type="RefSeq" id="WP_183972151.1">
    <property type="nucleotide sequence ID" value="NZ_JACIBY010000002.1"/>
</dbReference>
<keyword evidence="3" id="KW-1185">Reference proteome</keyword>
<evidence type="ECO:0000256" key="1">
    <source>
        <dbReference type="SAM" id="Phobius"/>
    </source>
</evidence>
<feature type="transmembrane region" description="Helical" evidence="1">
    <location>
        <begin position="20"/>
        <end position="42"/>
    </location>
</feature>
<reference evidence="2 3" key="1">
    <citation type="submission" date="2020-08" db="EMBL/GenBank/DDBJ databases">
        <title>Genomic Encyclopedia of Type Strains, Phase IV (KMG-IV): sequencing the most valuable type-strain genomes for metagenomic binning, comparative biology and taxonomic classification.</title>
        <authorList>
            <person name="Goeker M."/>
        </authorList>
    </citation>
    <scope>NUCLEOTIDE SEQUENCE [LARGE SCALE GENOMIC DNA]</scope>
    <source>
        <strain evidence="2 3">DSM 17976</strain>
    </source>
</reference>
<keyword evidence="1" id="KW-0812">Transmembrane</keyword>
<feature type="transmembrane region" description="Helical" evidence="1">
    <location>
        <begin position="233"/>
        <end position="254"/>
    </location>
</feature>
<dbReference type="PANTHER" id="PTHR37305:SF1">
    <property type="entry name" value="MEMBRANE PROTEIN"/>
    <property type="match status" value="1"/>
</dbReference>
<dbReference type="EMBL" id="JACIBY010000002">
    <property type="protein sequence ID" value="MBB3837435.1"/>
    <property type="molecule type" value="Genomic_DNA"/>
</dbReference>
<keyword evidence="1" id="KW-0472">Membrane</keyword>